<gene>
    <name evidence="4" type="ORF">D7B24_008789</name>
</gene>
<dbReference type="InterPro" id="IPR052982">
    <property type="entry name" value="SRP1/TIP1-like"/>
</dbReference>
<dbReference type="STRING" id="1051616.A0A3M9Y6Z8"/>
<dbReference type="AlphaFoldDB" id="A0A3M9Y6Z8"/>
<dbReference type="PANTHER" id="PTHR40633">
    <property type="entry name" value="MATRIX PROTEIN, PUTATIVE (AFU_ORTHOLOGUE AFUA_8G05410)-RELATED"/>
    <property type="match status" value="1"/>
</dbReference>
<dbReference type="Pfam" id="PF10342">
    <property type="entry name" value="Kre9_KNH"/>
    <property type="match status" value="1"/>
</dbReference>
<dbReference type="EMBL" id="RBVV01000081">
    <property type="protein sequence ID" value="RNJ55268.1"/>
    <property type="molecule type" value="Genomic_DNA"/>
</dbReference>
<dbReference type="Proteomes" id="UP000267145">
    <property type="component" value="Unassembled WGS sequence"/>
</dbReference>
<reference evidence="4 5" key="1">
    <citation type="submission" date="2018-10" db="EMBL/GenBank/DDBJ databases">
        <title>Genome sequence of Verticillium nonalfalfae VnAa140.</title>
        <authorList>
            <person name="Stajich J.E."/>
            <person name="Kasson M.T."/>
        </authorList>
    </citation>
    <scope>NUCLEOTIDE SEQUENCE [LARGE SCALE GENOMIC DNA]</scope>
    <source>
        <strain evidence="4 5">VnAa140</strain>
    </source>
</reference>
<sequence>MRFATAAVAALVAFVSSAVAQNPDFNPVNKPSPNEQIPAGSTYKIEWTAPAKFAGVTIKIALIGGETQQTQVPLLDIASGIPNSALSYEWKVPADIGGKKFYGLVLTSEANAADWQFSNPFVITAGSGSGSGSKAPTYGAGSSTVVVTTSVGTAIVTLSAVPTTSVAAVETTTSCPETTTTVAVKPTTSVVVPKNTTSAAVPVPTTHTTLVVASTTTPVIVQPTESAPVTVPQNGAGQAKAGVFAVLGGVALAALL</sequence>
<feature type="domain" description="Yeast cell wall synthesis Kre9/Knh1-like N-terminal" evidence="3">
    <location>
        <begin position="30"/>
        <end position="123"/>
    </location>
</feature>
<proteinExistence type="predicted"/>
<dbReference type="InterPro" id="IPR018466">
    <property type="entry name" value="Kre9/Knh1-like_N"/>
</dbReference>
<comment type="caution">
    <text evidence="4">The sequence shown here is derived from an EMBL/GenBank/DDBJ whole genome shotgun (WGS) entry which is preliminary data.</text>
</comment>
<name>A0A3M9Y6Z8_9PEZI</name>
<feature type="signal peptide" evidence="2">
    <location>
        <begin position="1"/>
        <end position="20"/>
    </location>
</feature>
<dbReference type="GeneID" id="39612478"/>
<evidence type="ECO:0000313" key="4">
    <source>
        <dbReference type="EMBL" id="RNJ55268.1"/>
    </source>
</evidence>
<evidence type="ECO:0000313" key="5">
    <source>
        <dbReference type="Proteomes" id="UP000267145"/>
    </source>
</evidence>
<protein>
    <recommendedName>
        <fullName evidence="3">Yeast cell wall synthesis Kre9/Knh1-like N-terminal domain-containing protein</fullName>
    </recommendedName>
</protein>
<accession>A0A3M9Y6Z8</accession>
<evidence type="ECO:0000256" key="1">
    <source>
        <dbReference type="ARBA" id="ARBA00022729"/>
    </source>
</evidence>
<keyword evidence="1 2" id="KW-0732">Signal</keyword>
<evidence type="ECO:0000256" key="2">
    <source>
        <dbReference type="SAM" id="SignalP"/>
    </source>
</evidence>
<organism evidence="4 5">
    <name type="scientific">Verticillium nonalfalfae</name>
    <dbReference type="NCBI Taxonomy" id="1051616"/>
    <lineage>
        <taxon>Eukaryota</taxon>
        <taxon>Fungi</taxon>
        <taxon>Dikarya</taxon>
        <taxon>Ascomycota</taxon>
        <taxon>Pezizomycotina</taxon>
        <taxon>Sordariomycetes</taxon>
        <taxon>Hypocreomycetidae</taxon>
        <taxon>Glomerellales</taxon>
        <taxon>Plectosphaerellaceae</taxon>
        <taxon>Verticillium</taxon>
    </lineage>
</organism>
<feature type="chain" id="PRO_5018130408" description="Yeast cell wall synthesis Kre9/Knh1-like N-terminal domain-containing protein" evidence="2">
    <location>
        <begin position="21"/>
        <end position="256"/>
    </location>
</feature>
<dbReference type="PANTHER" id="PTHR40633:SF1">
    <property type="entry name" value="GPI ANCHORED SERINE-THREONINE RICH PROTEIN (AFU_ORTHOLOGUE AFUA_1G03630)"/>
    <property type="match status" value="1"/>
</dbReference>
<dbReference type="RefSeq" id="XP_028493426.1">
    <property type="nucleotide sequence ID" value="XM_028642872.1"/>
</dbReference>
<keyword evidence="5" id="KW-1185">Reference proteome</keyword>
<evidence type="ECO:0000259" key="3">
    <source>
        <dbReference type="Pfam" id="PF10342"/>
    </source>
</evidence>